<evidence type="ECO:0000256" key="2">
    <source>
        <dbReference type="ARBA" id="ARBA00011245"/>
    </source>
</evidence>
<keyword evidence="17" id="KW-1185">Reference proteome</keyword>
<dbReference type="GeneID" id="54781476"/>
<dbReference type="OrthoDB" id="338622at2759"/>
<proteinExistence type="inferred from homology"/>
<dbReference type="EC" id="1.11.1.24" evidence="3"/>
<feature type="compositionally biased region" description="Basic and acidic residues" evidence="14">
    <location>
        <begin position="70"/>
        <end position="103"/>
    </location>
</feature>
<dbReference type="VEuPathDB" id="FungiDB:DIURU_002825"/>
<dbReference type="AlphaFoldDB" id="A0A642UNN0"/>
<name>A0A642UNN0_DIURU</name>
<evidence type="ECO:0000256" key="5">
    <source>
        <dbReference type="ARBA" id="ARBA00022862"/>
    </source>
</evidence>
<accession>A0A642UNN0</accession>
<comment type="catalytic activity">
    <reaction evidence="12">
        <text>a hydroperoxide + [thioredoxin]-dithiol = an alcohol + [thioredoxin]-disulfide + H2O</text>
        <dbReference type="Rhea" id="RHEA:62620"/>
        <dbReference type="Rhea" id="RHEA-COMP:10698"/>
        <dbReference type="Rhea" id="RHEA-COMP:10700"/>
        <dbReference type="ChEBI" id="CHEBI:15377"/>
        <dbReference type="ChEBI" id="CHEBI:29950"/>
        <dbReference type="ChEBI" id="CHEBI:30879"/>
        <dbReference type="ChEBI" id="CHEBI:35924"/>
        <dbReference type="ChEBI" id="CHEBI:50058"/>
        <dbReference type="EC" id="1.11.1.24"/>
    </reaction>
</comment>
<comment type="subcellular location">
    <subcellularLocation>
        <location evidence="1">Nucleus</location>
    </subcellularLocation>
</comment>
<comment type="similarity">
    <text evidence="11">Belongs to the peroxiredoxin family. BCP/PrxQ subfamily.</text>
</comment>
<dbReference type="PANTHER" id="PTHR42801">
    <property type="entry name" value="THIOREDOXIN-DEPENDENT PEROXIDE REDUCTASE"/>
    <property type="match status" value="1"/>
</dbReference>
<gene>
    <name evidence="16" type="ORF">DIURU_002825</name>
</gene>
<dbReference type="EMBL" id="SWFT01000090">
    <property type="protein sequence ID" value="KAA8902371.1"/>
    <property type="molecule type" value="Genomic_DNA"/>
</dbReference>
<organism evidence="16 17">
    <name type="scientific">Diutina rugosa</name>
    <name type="common">Yeast</name>
    <name type="synonym">Candida rugosa</name>
    <dbReference type="NCBI Taxonomy" id="5481"/>
    <lineage>
        <taxon>Eukaryota</taxon>
        <taxon>Fungi</taxon>
        <taxon>Dikarya</taxon>
        <taxon>Ascomycota</taxon>
        <taxon>Saccharomycotina</taxon>
        <taxon>Pichiomycetes</taxon>
        <taxon>Debaryomycetaceae</taxon>
        <taxon>Diutina</taxon>
    </lineage>
</organism>
<keyword evidence="9" id="KW-0676">Redox-active center</keyword>
<comment type="caution">
    <text evidence="16">The sequence shown here is derived from an EMBL/GenBank/DDBJ whole genome shotgun (WGS) entry which is preliminary data.</text>
</comment>
<dbReference type="CDD" id="cd03017">
    <property type="entry name" value="PRX_BCP"/>
    <property type="match status" value="1"/>
</dbReference>
<dbReference type="InterPro" id="IPR036249">
    <property type="entry name" value="Thioredoxin-like_sf"/>
</dbReference>
<evidence type="ECO:0000256" key="1">
    <source>
        <dbReference type="ARBA" id="ARBA00004123"/>
    </source>
</evidence>
<evidence type="ECO:0000313" key="16">
    <source>
        <dbReference type="EMBL" id="KAA8902371.1"/>
    </source>
</evidence>
<dbReference type="SUPFAM" id="SSF52833">
    <property type="entry name" value="Thioredoxin-like"/>
    <property type="match status" value="1"/>
</dbReference>
<evidence type="ECO:0000313" key="17">
    <source>
        <dbReference type="Proteomes" id="UP000449547"/>
    </source>
</evidence>
<sequence>MVELRRSSRSSTQESTKASEAQGSVKRSTASSDVGKKKKAKKEVSEDGEDDAVDGKYEFAEPELDAVAIESKKERENGEKEELIEDSKKPEELKITDGEKGEAGVENDGDEDDDDGKGTEEIEVGDEIPDIKLVNQDGKEISTKEEITGSKYNIVFSYPKASTPGCTRQAQGFRDNHDFYEKHGVKVFGLSADTPKAQTNFINKYSLNYDLWCDPKKQLIEVLGAKKSPSGTKRSHWIFKDGKLVDKKIQISPENSVKEARNWIENDIGESPDQENT</sequence>
<keyword evidence="7" id="KW-1015">Disulfide bond</keyword>
<dbReference type="GO" id="GO:0034599">
    <property type="term" value="P:cellular response to oxidative stress"/>
    <property type="evidence" value="ECO:0007669"/>
    <property type="project" value="UniProtKB-ARBA"/>
</dbReference>
<dbReference type="GO" id="GO:0005634">
    <property type="term" value="C:nucleus"/>
    <property type="evidence" value="ECO:0007669"/>
    <property type="project" value="UniProtKB-SubCell"/>
</dbReference>
<evidence type="ECO:0000256" key="12">
    <source>
        <dbReference type="ARBA" id="ARBA00049091"/>
    </source>
</evidence>
<dbReference type="PANTHER" id="PTHR42801:SF23">
    <property type="entry name" value="PEROXIREDOXIN DOT5"/>
    <property type="match status" value="1"/>
</dbReference>
<keyword evidence="6" id="KW-0560">Oxidoreductase</keyword>
<dbReference type="InterPro" id="IPR000866">
    <property type="entry name" value="AhpC/TSA"/>
</dbReference>
<evidence type="ECO:0000256" key="11">
    <source>
        <dbReference type="ARBA" id="ARBA00038489"/>
    </source>
</evidence>
<keyword evidence="5" id="KW-0049">Antioxidant</keyword>
<dbReference type="InterPro" id="IPR013766">
    <property type="entry name" value="Thioredoxin_domain"/>
</dbReference>
<evidence type="ECO:0000256" key="10">
    <source>
        <dbReference type="ARBA" id="ARBA00032824"/>
    </source>
</evidence>
<dbReference type="RefSeq" id="XP_034012356.1">
    <property type="nucleotide sequence ID" value="XM_034155519.1"/>
</dbReference>
<evidence type="ECO:0000259" key="15">
    <source>
        <dbReference type="PROSITE" id="PS51352"/>
    </source>
</evidence>
<feature type="compositionally biased region" description="Polar residues" evidence="14">
    <location>
        <begin position="12"/>
        <end position="29"/>
    </location>
</feature>
<evidence type="ECO:0000256" key="7">
    <source>
        <dbReference type="ARBA" id="ARBA00023157"/>
    </source>
</evidence>
<dbReference type="GO" id="GO:0005737">
    <property type="term" value="C:cytoplasm"/>
    <property type="evidence" value="ECO:0007669"/>
    <property type="project" value="TreeGrafter"/>
</dbReference>
<feature type="domain" description="Thioredoxin" evidence="15">
    <location>
        <begin position="122"/>
        <end position="269"/>
    </location>
</feature>
<dbReference type="GO" id="GO:0008379">
    <property type="term" value="F:thioredoxin peroxidase activity"/>
    <property type="evidence" value="ECO:0007669"/>
    <property type="project" value="TreeGrafter"/>
</dbReference>
<evidence type="ECO:0000256" key="4">
    <source>
        <dbReference type="ARBA" id="ARBA00022559"/>
    </source>
</evidence>
<dbReference type="InterPro" id="IPR050924">
    <property type="entry name" value="Peroxiredoxin_BCP/PrxQ"/>
</dbReference>
<evidence type="ECO:0000256" key="9">
    <source>
        <dbReference type="ARBA" id="ARBA00023284"/>
    </source>
</evidence>
<comment type="subunit">
    <text evidence="2">Monomer.</text>
</comment>
<dbReference type="FunFam" id="3.40.30.10:FF:000157">
    <property type="entry name" value="DOT5p Nuclear thiol peroxidase"/>
    <property type="match status" value="1"/>
</dbReference>
<dbReference type="GO" id="GO:0045454">
    <property type="term" value="P:cell redox homeostasis"/>
    <property type="evidence" value="ECO:0007669"/>
    <property type="project" value="TreeGrafter"/>
</dbReference>
<keyword evidence="8" id="KW-0539">Nucleus</keyword>
<evidence type="ECO:0000256" key="6">
    <source>
        <dbReference type="ARBA" id="ARBA00023002"/>
    </source>
</evidence>
<evidence type="ECO:0000256" key="3">
    <source>
        <dbReference type="ARBA" id="ARBA00013017"/>
    </source>
</evidence>
<feature type="region of interest" description="Disordered" evidence="14">
    <location>
        <begin position="1"/>
        <end position="123"/>
    </location>
</feature>
<protein>
    <recommendedName>
        <fullName evidence="3">thioredoxin-dependent peroxiredoxin</fullName>
        <ecNumber evidence="3">1.11.1.24</ecNumber>
    </recommendedName>
    <alternativeName>
        <fullName evidence="13">Nuclear thiol peroxidase</fullName>
    </alternativeName>
    <alternativeName>
        <fullName evidence="10">Thioredoxin peroxidase</fullName>
    </alternativeName>
</protein>
<dbReference type="Pfam" id="PF00578">
    <property type="entry name" value="AhpC-TSA"/>
    <property type="match status" value="1"/>
</dbReference>
<evidence type="ECO:0000256" key="8">
    <source>
        <dbReference type="ARBA" id="ARBA00023242"/>
    </source>
</evidence>
<evidence type="ECO:0000256" key="13">
    <source>
        <dbReference type="ARBA" id="ARBA00077538"/>
    </source>
</evidence>
<keyword evidence="4" id="KW-0575">Peroxidase</keyword>
<feature type="compositionally biased region" description="Acidic residues" evidence="14">
    <location>
        <begin position="105"/>
        <end position="123"/>
    </location>
</feature>
<dbReference type="Proteomes" id="UP000449547">
    <property type="component" value="Unassembled WGS sequence"/>
</dbReference>
<reference evidence="16 17" key="1">
    <citation type="submission" date="2019-07" db="EMBL/GenBank/DDBJ databases">
        <title>Genome assembly of two rare yeast pathogens: Diutina rugosa and Trichomonascus ciferrii.</title>
        <authorList>
            <person name="Mixao V."/>
            <person name="Saus E."/>
            <person name="Hansen A."/>
            <person name="Lass-Flor C."/>
            <person name="Gabaldon T."/>
        </authorList>
    </citation>
    <scope>NUCLEOTIDE SEQUENCE [LARGE SCALE GENOMIC DNA]</scope>
    <source>
        <strain evidence="16 17">CBS 613</strain>
    </source>
</reference>
<dbReference type="OMA" id="RCHWVIE"/>
<evidence type="ECO:0000256" key="14">
    <source>
        <dbReference type="SAM" id="MobiDB-lite"/>
    </source>
</evidence>
<dbReference type="PROSITE" id="PS51352">
    <property type="entry name" value="THIOREDOXIN_2"/>
    <property type="match status" value="1"/>
</dbReference>
<dbReference type="Gene3D" id="3.40.30.10">
    <property type="entry name" value="Glutaredoxin"/>
    <property type="match status" value="1"/>
</dbReference>